<comment type="caution">
    <text evidence="1">The sequence shown here is derived from an EMBL/GenBank/DDBJ whole genome shotgun (WGS) entry which is preliminary data.</text>
</comment>
<name>A0ACB5TII0_CANBO</name>
<evidence type="ECO:0000313" key="1">
    <source>
        <dbReference type="EMBL" id="GME88996.1"/>
    </source>
</evidence>
<reference evidence="1" key="1">
    <citation type="submission" date="2023-04" db="EMBL/GenBank/DDBJ databases">
        <title>Candida boidinii NBRC 1967.</title>
        <authorList>
            <person name="Ichikawa N."/>
            <person name="Sato H."/>
            <person name="Tonouchi N."/>
        </authorList>
    </citation>
    <scope>NUCLEOTIDE SEQUENCE</scope>
    <source>
        <strain evidence="1">NBRC 1967</strain>
    </source>
</reference>
<dbReference type="Proteomes" id="UP001165101">
    <property type="component" value="Unassembled WGS sequence"/>
</dbReference>
<protein>
    <submittedName>
        <fullName evidence="1">Unnamed protein product</fullName>
    </submittedName>
</protein>
<gene>
    <name evidence="1" type="ORF">Cboi01_000120900</name>
</gene>
<keyword evidence="2" id="KW-1185">Reference proteome</keyword>
<organism evidence="1 2">
    <name type="scientific">Candida boidinii</name>
    <name type="common">Yeast</name>
    <dbReference type="NCBI Taxonomy" id="5477"/>
    <lineage>
        <taxon>Eukaryota</taxon>
        <taxon>Fungi</taxon>
        <taxon>Dikarya</taxon>
        <taxon>Ascomycota</taxon>
        <taxon>Saccharomycotina</taxon>
        <taxon>Pichiomycetes</taxon>
        <taxon>Pichiales</taxon>
        <taxon>Pichiaceae</taxon>
        <taxon>Ogataea</taxon>
        <taxon>Ogataea/Candida clade</taxon>
    </lineage>
</organism>
<evidence type="ECO:0000313" key="2">
    <source>
        <dbReference type="Proteomes" id="UP001165101"/>
    </source>
</evidence>
<dbReference type="EMBL" id="BSXV01000416">
    <property type="protein sequence ID" value="GME88996.1"/>
    <property type="molecule type" value="Genomic_DNA"/>
</dbReference>
<sequence length="650" mass="74757">MNVKLKLNNFTVEEIRRIKFNKRGLQLSILVCGETGTGKSTFINTLCDDNIIPLKEEYPEKLEIENYEANVIEGGTQISLNISVTEGFGSNIDNSDNIRTVTNYIDNKFEEVLIEEFRVNRNPDYKDGRIHIAIYFIRPNGKGLKELDIKCLRALGERCNVVPVIAKADLLMDDELQLNKTLIMKDIYDNKIKIFDFSTFLEEFTYNNNNSEMAKDNFTKNFEIQKLNKGQLNTNLFSTENTVAKKIYDNYKKRSIYRDKLNAAKKLKNKSKNKNKNRKLKNKKFQISNQRWGEYLEGVRHKTSNLSPNNNNNVADGDNDKLNHPVGVRFSTRPLNDYEYVSEEEYGDGEYEGDSHRYEIDDNGNVIYDEDYEEDGEDGNSENDDDEEEEDDDDDDDEDDDNEFEDGDTEEDDQLDKFQDALDIDDSLKIAKIPFKDPGTGSSYVSSSSVEDLLPFSTICSNETEVIDGKVCRVRKLSFGTININDTNSSDFTILRTCLFGGCLQELKDTTHKIFYEKYRTKKLSFNEDNVSRDDDKTESYDGLRGNNYDNDSSFRYETDNNQHVVKDTNKDKFGHEIDTLLKQRFKNLDFDSIKNNDKSYKYMVPNMNQAHGMSYEDRVGGEEVNEIDNHYTGIPPAPTSSGSAHIAAF</sequence>
<accession>A0ACB5TII0</accession>
<proteinExistence type="predicted"/>